<dbReference type="EMBL" id="JACCAA010000001">
    <property type="protein sequence ID" value="NYG58133.1"/>
    <property type="molecule type" value="Genomic_DNA"/>
</dbReference>
<dbReference type="CDD" id="cd01425">
    <property type="entry name" value="RPS2"/>
    <property type="match status" value="1"/>
</dbReference>
<dbReference type="PROSITE" id="PS00962">
    <property type="entry name" value="RIBOSOMAL_S2_1"/>
    <property type="match status" value="1"/>
</dbReference>
<evidence type="ECO:0000256" key="1">
    <source>
        <dbReference type="ARBA" id="ARBA00006242"/>
    </source>
</evidence>
<dbReference type="Gene3D" id="3.40.50.10490">
    <property type="entry name" value="Glucose-6-phosphate isomerase like protein, domain 1"/>
    <property type="match status" value="1"/>
</dbReference>
<comment type="similarity">
    <text evidence="1 5">Belongs to the universal ribosomal protein uS2 family.</text>
</comment>
<keyword evidence="2 5" id="KW-0689">Ribosomal protein</keyword>
<protein>
    <recommendedName>
        <fullName evidence="4 5">Small ribosomal subunit protein uS2</fullName>
    </recommendedName>
</protein>
<evidence type="ECO:0000313" key="8">
    <source>
        <dbReference type="Proteomes" id="UP000540656"/>
    </source>
</evidence>
<organism evidence="7 8">
    <name type="scientific">Nocardioides daedukensis</name>
    <dbReference type="NCBI Taxonomy" id="634462"/>
    <lineage>
        <taxon>Bacteria</taxon>
        <taxon>Bacillati</taxon>
        <taxon>Actinomycetota</taxon>
        <taxon>Actinomycetes</taxon>
        <taxon>Propionibacteriales</taxon>
        <taxon>Nocardioidaceae</taxon>
        <taxon>Nocardioides</taxon>
    </lineage>
</organism>
<evidence type="ECO:0000256" key="3">
    <source>
        <dbReference type="ARBA" id="ARBA00023274"/>
    </source>
</evidence>
<evidence type="ECO:0000256" key="5">
    <source>
        <dbReference type="HAMAP-Rule" id="MF_00291"/>
    </source>
</evidence>
<dbReference type="GO" id="GO:0003735">
    <property type="term" value="F:structural constituent of ribosome"/>
    <property type="evidence" value="ECO:0007669"/>
    <property type="project" value="InterPro"/>
</dbReference>
<dbReference type="RefSeq" id="WP_218855416.1">
    <property type="nucleotide sequence ID" value="NZ_JACCAA010000001.1"/>
</dbReference>
<keyword evidence="8" id="KW-1185">Reference proteome</keyword>
<dbReference type="Pfam" id="PF00318">
    <property type="entry name" value="Ribosomal_S2"/>
    <property type="match status" value="1"/>
</dbReference>
<dbReference type="FunFam" id="1.10.287.610:FF:000001">
    <property type="entry name" value="30S ribosomal protein S2"/>
    <property type="match status" value="1"/>
</dbReference>
<dbReference type="AlphaFoldDB" id="A0A7Y9S0X6"/>
<dbReference type="Proteomes" id="UP000540656">
    <property type="component" value="Unassembled WGS sequence"/>
</dbReference>
<evidence type="ECO:0000313" key="7">
    <source>
        <dbReference type="EMBL" id="NYG58133.1"/>
    </source>
</evidence>
<dbReference type="InterPro" id="IPR023591">
    <property type="entry name" value="Ribosomal_uS2_flav_dom_sf"/>
</dbReference>
<evidence type="ECO:0000256" key="2">
    <source>
        <dbReference type="ARBA" id="ARBA00022980"/>
    </source>
</evidence>
<name>A0A7Y9S0X6_9ACTN</name>
<reference evidence="7 8" key="1">
    <citation type="submission" date="2020-07" db="EMBL/GenBank/DDBJ databases">
        <title>Sequencing the genomes of 1000 actinobacteria strains.</title>
        <authorList>
            <person name="Klenk H.-P."/>
        </authorList>
    </citation>
    <scope>NUCLEOTIDE SEQUENCE [LARGE SCALE GENOMIC DNA]</scope>
    <source>
        <strain evidence="7 8">DSM 23819</strain>
    </source>
</reference>
<dbReference type="SUPFAM" id="SSF52313">
    <property type="entry name" value="Ribosomal protein S2"/>
    <property type="match status" value="1"/>
</dbReference>
<proteinExistence type="inferred from homology"/>
<dbReference type="HAMAP" id="MF_00291_B">
    <property type="entry name" value="Ribosomal_uS2_B"/>
    <property type="match status" value="1"/>
</dbReference>
<dbReference type="PRINTS" id="PR00395">
    <property type="entry name" value="RIBOSOMALS2"/>
</dbReference>
<keyword evidence="3 5" id="KW-0687">Ribonucleoprotein</keyword>
<dbReference type="Gene3D" id="1.10.287.610">
    <property type="entry name" value="Helix hairpin bin"/>
    <property type="match status" value="1"/>
</dbReference>
<dbReference type="InterPro" id="IPR005706">
    <property type="entry name" value="Ribosomal_uS2_bac/mit/plastid"/>
</dbReference>
<dbReference type="NCBIfam" id="TIGR01011">
    <property type="entry name" value="rpsB_bact"/>
    <property type="match status" value="1"/>
</dbReference>
<dbReference type="GO" id="GO:0022627">
    <property type="term" value="C:cytosolic small ribosomal subunit"/>
    <property type="evidence" value="ECO:0007669"/>
    <property type="project" value="TreeGrafter"/>
</dbReference>
<dbReference type="PANTHER" id="PTHR12534">
    <property type="entry name" value="30S RIBOSOMAL PROTEIN S2 PROKARYOTIC AND ORGANELLAR"/>
    <property type="match status" value="1"/>
</dbReference>
<dbReference type="InterPro" id="IPR018130">
    <property type="entry name" value="Ribosomal_uS2_CS"/>
</dbReference>
<feature type="compositionally biased region" description="Basic and acidic residues" evidence="6">
    <location>
        <begin position="288"/>
        <end position="311"/>
    </location>
</feature>
<feature type="compositionally biased region" description="Low complexity" evidence="6">
    <location>
        <begin position="273"/>
        <end position="287"/>
    </location>
</feature>
<sequence length="379" mass="40994">MAVVTMRQLLESGVHFGHQTRRWNPKMKRFIMTERNGIYIIDLQQSLAYIDRSYAFVKETVAKGGVIMFVGTKKQAQEAIAEQATRVGMPYVNQRWLGGMLTNFQTVAQRINRLKELDEIDFDDVAGSNRTKKELLQMKRERTKLDKTLGGIREMTRTPSAVWIVDTNKEHLAVEEARKLRIPIIGILDSNCDPDLVDFPIPGNDDAIRAVGLLTRVVADAVAEGLIARSGAKTGGDATPGADEPLADWERELLQGDADKAAVEATGGDAKATDTPATEGTGAAAEATEAKAVAEEATEAKAETTEAKADEAPADSAPANEDGSAPEGFEIKGNKGSMKFHAPSSPWYGRTNAEVWFKTAEAAEAAGFVNAETKADDKA</sequence>
<dbReference type="InterPro" id="IPR001865">
    <property type="entry name" value="Ribosomal_uS2"/>
</dbReference>
<dbReference type="PANTHER" id="PTHR12534:SF0">
    <property type="entry name" value="SMALL RIBOSOMAL SUBUNIT PROTEIN US2M"/>
    <property type="match status" value="1"/>
</dbReference>
<feature type="region of interest" description="Disordered" evidence="6">
    <location>
        <begin position="263"/>
        <end position="348"/>
    </location>
</feature>
<gene>
    <name evidence="5" type="primary">rpsB</name>
    <name evidence="7" type="ORF">BJ980_001056</name>
</gene>
<evidence type="ECO:0000256" key="6">
    <source>
        <dbReference type="SAM" id="MobiDB-lite"/>
    </source>
</evidence>
<comment type="caution">
    <text evidence="7">The sequence shown here is derived from an EMBL/GenBank/DDBJ whole genome shotgun (WGS) entry which is preliminary data.</text>
</comment>
<evidence type="ECO:0000256" key="4">
    <source>
        <dbReference type="ARBA" id="ARBA00035256"/>
    </source>
</evidence>
<accession>A0A7Y9S0X6</accession>
<dbReference type="GO" id="GO:0006412">
    <property type="term" value="P:translation"/>
    <property type="evidence" value="ECO:0007669"/>
    <property type="project" value="UniProtKB-UniRule"/>
</dbReference>